<dbReference type="InterPro" id="IPR016167">
    <property type="entry name" value="FAD-bd_PCMH_sub1"/>
</dbReference>
<dbReference type="UniPathway" id="UPA00219"/>
<dbReference type="AlphaFoldDB" id="A0A8J3I9Y8"/>
<comment type="caution">
    <text evidence="2">Lacks conserved residue(s) required for the propagation of feature annotation.</text>
</comment>
<dbReference type="Gene3D" id="3.30.43.10">
    <property type="entry name" value="Uridine Diphospho-n-acetylenolpyruvylglucosamine Reductase, domain 2"/>
    <property type="match status" value="1"/>
</dbReference>
<dbReference type="GO" id="GO:0008360">
    <property type="term" value="P:regulation of cell shape"/>
    <property type="evidence" value="ECO:0007669"/>
    <property type="project" value="UniProtKB-KW"/>
</dbReference>
<keyword evidence="2" id="KW-0573">Peptidoglycan synthesis</keyword>
<keyword evidence="5" id="KW-1185">Reference proteome</keyword>
<keyword evidence="2" id="KW-0132">Cell division</keyword>
<dbReference type="InterPro" id="IPR006094">
    <property type="entry name" value="Oxid_FAD_bind_N"/>
</dbReference>
<keyword evidence="2" id="KW-0521">NADP</keyword>
<evidence type="ECO:0000256" key="2">
    <source>
        <dbReference type="HAMAP-Rule" id="MF_00037"/>
    </source>
</evidence>
<keyword evidence="2" id="KW-0963">Cytoplasm</keyword>
<evidence type="ECO:0000256" key="1">
    <source>
        <dbReference type="ARBA" id="ARBA00023002"/>
    </source>
</evidence>
<dbReference type="EMBL" id="BNJF01000004">
    <property type="protein sequence ID" value="GHO48727.1"/>
    <property type="molecule type" value="Genomic_DNA"/>
</dbReference>
<keyword evidence="2" id="KW-0274">FAD</keyword>
<dbReference type="PANTHER" id="PTHR21071:SF4">
    <property type="entry name" value="UDP-N-ACETYLENOLPYRUVOYLGLUCOSAMINE REDUCTASE"/>
    <property type="match status" value="1"/>
</dbReference>
<evidence type="ECO:0000259" key="3">
    <source>
        <dbReference type="PROSITE" id="PS51387"/>
    </source>
</evidence>
<dbReference type="GO" id="GO:0005829">
    <property type="term" value="C:cytosol"/>
    <property type="evidence" value="ECO:0007669"/>
    <property type="project" value="TreeGrafter"/>
</dbReference>
<dbReference type="GO" id="GO:0009252">
    <property type="term" value="P:peptidoglycan biosynthetic process"/>
    <property type="evidence" value="ECO:0007669"/>
    <property type="project" value="UniProtKB-UniRule"/>
</dbReference>
<protein>
    <recommendedName>
        <fullName evidence="2">UDP-N-acetylenolpyruvoylglucosamine reductase</fullName>
        <ecNumber evidence="2">1.3.1.98</ecNumber>
    </recommendedName>
    <alternativeName>
        <fullName evidence="2">UDP-N-acetylmuramate dehydrogenase</fullName>
    </alternativeName>
</protein>
<comment type="pathway">
    <text evidence="2">Cell wall biogenesis; peptidoglycan biosynthesis.</text>
</comment>
<comment type="cofactor">
    <cofactor evidence="2">
        <name>FAD</name>
        <dbReference type="ChEBI" id="CHEBI:57692"/>
    </cofactor>
</comment>
<dbReference type="PANTHER" id="PTHR21071">
    <property type="entry name" value="UDP-N-ACETYLENOLPYRUVOYLGLUCOSAMINE REDUCTASE"/>
    <property type="match status" value="1"/>
</dbReference>
<keyword evidence="2" id="KW-0285">Flavoprotein</keyword>
<keyword evidence="1 2" id="KW-0560">Oxidoreductase</keyword>
<dbReference type="GO" id="GO:0071555">
    <property type="term" value="P:cell wall organization"/>
    <property type="evidence" value="ECO:0007669"/>
    <property type="project" value="UniProtKB-KW"/>
</dbReference>
<dbReference type="Gene3D" id="3.30.465.10">
    <property type="match status" value="1"/>
</dbReference>
<comment type="function">
    <text evidence="2">Cell wall formation.</text>
</comment>
<dbReference type="Pfam" id="PF01565">
    <property type="entry name" value="FAD_binding_4"/>
    <property type="match status" value="1"/>
</dbReference>
<comment type="similarity">
    <text evidence="2">Belongs to the MurB family.</text>
</comment>
<dbReference type="SUPFAM" id="SSF56176">
    <property type="entry name" value="FAD-binding/transporter-associated domain-like"/>
    <property type="match status" value="1"/>
</dbReference>
<name>A0A8J3I9Y8_9CHLR</name>
<dbReference type="Proteomes" id="UP000612362">
    <property type="component" value="Unassembled WGS sequence"/>
</dbReference>
<dbReference type="InterPro" id="IPR036318">
    <property type="entry name" value="FAD-bd_PCMH-like_sf"/>
</dbReference>
<dbReference type="InterPro" id="IPR016166">
    <property type="entry name" value="FAD-bd_PCMH"/>
</dbReference>
<dbReference type="InterPro" id="IPR003170">
    <property type="entry name" value="MurB"/>
</dbReference>
<sequence>MSFDLQQAYAILRPHFQERLRLNEPLTAHCAFGVGGPADMWVTLERQRELIDLVNLCAQHHWPLLLVGGGRNVLFADAGVRGIVARIDFHSYQIDRQTPTTALFTVEAGARWPQLLDESLAQGWSGLEFGIGIPGTLGAGIISNAGAHNQSLSQILEWIEVLDARGCNIEPEEQFAPAIKRRYSRDELDLSYRHSRFRVERSACIDHGGTW</sequence>
<dbReference type="GO" id="GO:0008762">
    <property type="term" value="F:UDP-N-acetylmuramate dehydrogenase activity"/>
    <property type="evidence" value="ECO:0007669"/>
    <property type="project" value="UniProtKB-UniRule"/>
</dbReference>
<organism evidence="4 5">
    <name type="scientific">Ktedonospora formicarum</name>
    <dbReference type="NCBI Taxonomy" id="2778364"/>
    <lineage>
        <taxon>Bacteria</taxon>
        <taxon>Bacillati</taxon>
        <taxon>Chloroflexota</taxon>
        <taxon>Ktedonobacteria</taxon>
        <taxon>Ktedonobacterales</taxon>
        <taxon>Ktedonobacteraceae</taxon>
        <taxon>Ktedonospora</taxon>
    </lineage>
</organism>
<keyword evidence="2" id="KW-0131">Cell cycle</keyword>
<dbReference type="PROSITE" id="PS51387">
    <property type="entry name" value="FAD_PCMH"/>
    <property type="match status" value="1"/>
</dbReference>
<dbReference type="RefSeq" id="WP_220197903.1">
    <property type="nucleotide sequence ID" value="NZ_BNJF01000004.1"/>
</dbReference>
<comment type="caution">
    <text evidence="4">The sequence shown here is derived from an EMBL/GenBank/DDBJ whole genome shotgun (WGS) entry which is preliminary data.</text>
</comment>
<dbReference type="EC" id="1.3.1.98" evidence="2"/>
<gene>
    <name evidence="2" type="primary">murB</name>
    <name evidence="4" type="ORF">KSX_68900</name>
</gene>
<comment type="subcellular location">
    <subcellularLocation>
        <location evidence="2">Cytoplasm</location>
    </subcellularLocation>
</comment>
<accession>A0A8J3I9Y8</accession>
<keyword evidence="2" id="KW-0961">Cell wall biogenesis/degradation</keyword>
<comment type="catalytic activity">
    <reaction evidence="2">
        <text>UDP-N-acetyl-alpha-D-muramate + NADP(+) = UDP-N-acetyl-3-O-(1-carboxyvinyl)-alpha-D-glucosamine + NADPH + H(+)</text>
        <dbReference type="Rhea" id="RHEA:12248"/>
        <dbReference type="ChEBI" id="CHEBI:15378"/>
        <dbReference type="ChEBI" id="CHEBI:57783"/>
        <dbReference type="ChEBI" id="CHEBI:58349"/>
        <dbReference type="ChEBI" id="CHEBI:68483"/>
        <dbReference type="ChEBI" id="CHEBI:70757"/>
        <dbReference type="EC" id="1.3.1.98"/>
    </reaction>
</comment>
<keyword evidence="2" id="KW-0133">Cell shape</keyword>
<proteinExistence type="inferred from homology"/>
<dbReference type="InterPro" id="IPR016169">
    <property type="entry name" value="FAD-bd_PCMH_sub2"/>
</dbReference>
<dbReference type="GO" id="GO:0051301">
    <property type="term" value="P:cell division"/>
    <property type="evidence" value="ECO:0007669"/>
    <property type="project" value="UniProtKB-KW"/>
</dbReference>
<feature type="domain" description="FAD-binding PCMH-type" evidence="3">
    <location>
        <begin position="34"/>
        <end position="211"/>
    </location>
</feature>
<evidence type="ECO:0000313" key="4">
    <source>
        <dbReference type="EMBL" id="GHO48727.1"/>
    </source>
</evidence>
<feature type="active site" evidence="2">
    <location>
        <position position="193"/>
    </location>
</feature>
<dbReference type="GO" id="GO:0071949">
    <property type="term" value="F:FAD binding"/>
    <property type="evidence" value="ECO:0007669"/>
    <property type="project" value="InterPro"/>
</dbReference>
<reference evidence="4" key="1">
    <citation type="submission" date="2020-10" db="EMBL/GenBank/DDBJ databases">
        <title>Taxonomic study of unclassified bacteria belonging to the class Ktedonobacteria.</title>
        <authorList>
            <person name="Yabe S."/>
            <person name="Wang C.M."/>
            <person name="Zheng Y."/>
            <person name="Sakai Y."/>
            <person name="Cavaletti L."/>
            <person name="Monciardini P."/>
            <person name="Donadio S."/>
        </authorList>
    </citation>
    <scope>NUCLEOTIDE SEQUENCE</scope>
    <source>
        <strain evidence="4">SOSP1-1</strain>
    </source>
</reference>
<evidence type="ECO:0000313" key="5">
    <source>
        <dbReference type="Proteomes" id="UP000612362"/>
    </source>
</evidence>
<dbReference type="HAMAP" id="MF_00037">
    <property type="entry name" value="MurB"/>
    <property type="match status" value="1"/>
</dbReference>